<dbReference type="KEGG" id="sdyn:Mal52_18220"/>
<gene>
    <name evidence="2" type="ORF">Mal52_18220</name>
</gene>
<dbReference type="AlphaFoldDB" id="A0A517ZLI8"/>
<dbReference type="PANTHER" id="PTHR12110">
    <property type="entry name" value="HYDROXYPYRUVATE ISOMERASE"/>
    <property type="match status" value="1"/>
</dbReference>
<dbReference type="PANTHER" id="PTHR12110:SF53">
    <property type="entry name" value="BLR5974 PROTEIN"/>
    <property type="match status" value="1"/>
</dbReference>
<sequence length="247" mass="28016">MFVAASTRCFSDRPFEDACEQLAELQYDKVEIWLDETQDHLKPSHVIADPESFCARFRDVTRMTPIAINLENEVSLEDFQALVRVAQLFRLTQITIPASPLGTPFNAEIDRLRAHHRIASADGVHVSIKTKTGQLTEDPHTAVELCQATPGVGITLDPSYYICGPVPNQSYDQVFPYVFHTHLRDTLPDNLQVRIGLGEIDYSRIISQLQRNNYNLALSVEILPERLGDIDRAVEMRKMRLLLESLL</sequence>
<keyword evidence="3" id="KW-1185">Reference proteome</keyword>
<dbReference type="EMBL" id="CP036276">
    <property type="protein sequence ID" value="QDU43350.1"/>
    <property type="molecule type" value="Genomic_DNA"/>
</dbReference>
<evidence type="ECO:0000313" key="3">
    <source>
        <dbReference type="Proteomes" id="UP000319383"/>
    </source>
</evidence>
<reference evidence="2 3" key="1">
    <citation type="submission" date="2019-02" db="EMBL/GenBank/DDBJ databases">
        <title>Deep-cultivation of Planctomycetes and their phenomic and genomic characterization uncovers novel biology.</title>
        <authorList>
            <person name="Wiegand S."/>
            <person name="Jogler M."/>
            <person name="Boedeker C."/>
            <person name="Pinto D."/>
            <person name="Vollmers J."/>
            <person name="Rivas-Marin E."/>
            <person name="Kohn T."/>
            <person name="Peeters S.H."/>
            <person name="Heuer A."/>
            <person name="Rast P."/>
            <person name="Oberbeckmann S."/>
            <person name="Bunk B."/>
            <person name="Jeske O."/>
            <person name="Meyerdierks A."/>
            <person name="Storesund J.E."/>
            <person name="Kallscheuer N."/>
            <person name="Luecker S."/>
            <person name="Lage O.M."/>
            <person name="Pohl T."/>
            <person name="Merkel B.J."/>
            <person name="Hornburger P."/>
            <person name="Mueller R.-W."/>
            <person name="Bruemmer F."/>
            <person name="Labrenz M."/>
            <person name="Spormann A.M."/>
            <person name="Op den Camp H."/>
            <person name="Overmann J."/>
            <person name="Amann R."/>
            <person name="Jetten M.S.M."/>
            <person name="Mascher T."/>
            <person name="Medema M.H."/>
            <person name="Devos D.P."/>
            <person name="Kaster A.-K."/>
            <person name="Ovreas L."/>
            <person name="Rohde M."/>
            <person name="Galperin M.Y."/>
            <person name="Jogler C."/>
        </authorList>
    </citation>
    <scope>NUCLEOTIDE SEQUENCE [LARGE SCALE GENOMIC DNA]</scope>
    <source>
        <strain evidence="2 3">Mal52</strain>
    </source>
</reference>
<dbReference type="Proteomes" id="UP000319383">
    <property type="component" value="Chromosome"/>
</dbReference>
<dbReference type="InterPro" id="IPR036237">
    <property type="entry name" value="Xyl_isomerase-like_sf"/>
</dbReference>
<organism evidence="2 3">
    <name type="scientific">Symmachiella dynata</name>
    <dbReference type="NCBI Taxonomy" id="2527995"/>
    <lineage>
        <taxon>Bacteria</taxon>
        <taxon>Pseudomonadati</taxon>
        <taxon>Planctomycetota</taxon>
        <taxon>Planctomycetia</taxon>
        <taxon>Planctomycetales</taxon>
        <taxon>Planctomycetaceae</taxon>
        <taxon>Symmachiella</taxon>
    </lineage>
</organism>
<dbReference type="Pfam" id="PF01261">
    <property type="entry name" value="AP_endonuc_2"/>
    <property type="match status" value="1"/>
</dbReference>
<feature type="domain" description="Xylose isomerase-like TIM barrel" evidence="1">
    <location>
        <begin position="63"/>
        <end position="225"/>
    </location>
</feature>
<dbReference type="InterPro" id="IPR050312">
    <property type="entry name" value="IolE/XylAMocC-like"/>
</dbReference>
<protein>
    <recommendedName>
        <fullName evidence="1">Xylose isomerase-like TIM barrel domain-containing protein</fullName>
    </recommendedName>
</protein>
<proteinExistence type="predicted"/>
<dbReference type="SUPFAM" id="SSF51658">
    <property type="entry name" value="Xylose isomerase-like"/>
    <property type="match status" value="1"/>
</dbReference>
<dbReference type="InterPro" id="IPR013022">
    <property type="entry name" value="Xyl_isomerase-like_TIM-brl"/>
</dbReference>
<evidence type="ECO:0000313" key="2">
    <source>
        <dbReference type="EMBL" id="QDU43350.1"/>
    </source>
</evidence>
<dbReference type="Gene3D" id="3.20.20.150">
    <property type="entry name" value="Divalent-metal-dependent TIM barrel enzymes"/>
    <property type="match status" value="1"/>
</dbReference>
<accession>A0A517ZLI8</accession>
<evidence type="ECO:0000259" key="1">
    <source>
        <dbReference type="Pfam" id="PF01261"/>
    </source>
</evidence>
<dbReference type="RefSeq" id="WP_145375466.1">
    <property type="nucleotide sequence ID" value="NZ_CP036276.1"/>
</dbReference>
<name>A0A517ZLI8_9PLAN</name>